<evidence type="ECO:0000256" key="3">
    <source>
        <dbReference type="SAM" id="Phobius"/>
    </source>
</evidence>
<dbReference type="SMART" id="SM00364">
    <property type="entry name" value="LRR_BAC"/>
    <property type="match status" value="2"/>
</dbReference>
<dbReference type="SUPFAM" id="SSF52058">
    <property type="entry name" value="L domain-like"/>
    <property type="match status" value="1"/>
</dbReference>
<keyword evidence="3" id="KW-0472">Membrane</keyword>
<dbReference type="Gene3D" id="3.80.10.10">
    <property type="entry name" value="Ribonuclease Inhibitor"/>
    <property type="match status" value="2"/>
</dbReference>
<evidence type="ECO:0000256" key="1">
    <source>
        <dbReference type="ARBA" id="ARBA00022614"/>
    </source>
</evidence>
<dbReference type="Pfam" id="PF00560">
    <property type="entry name" value="LRR_1"/>
    <property type="match status" value="1"/>
</dbReference>
<dbReference type="InterPro" id="IPR003591">
    <property type="entry name" value="Leu-rich_rpt_typical-subtyp"/>
</dbReference>
<dbReference type="SMART" id="SM00369">
    <property type="entry name" value="LRR_TYP"/>
    <property type="match status" value="5"/>
</dbReference>
<dbReference type="InterPro" id="IPR052595">
    <property type="entry name" value="LRRC69/RLP"/>
</dbReference>
<dbReference type="EMBL" id="HBFS01001671">
    <property type="protein sequence ID" value="CAD8907959.1"/>
    <property type="molecule type" value="Transcribed_RNA"/>
</dbReference>
<dbReference type="InterPro" id="IPR032675">
    <property type="entry name" value="LRR_dom_sf"/>
</dbReference>
<accession>A0A7S1G332</accession>
<keyword evidence="1" id="KW-0433">Leucine-rich repeat</keyword>
<organism evidence="4">
    <name type="scientific">Bicosoecida sp. CB-2014</name>
    <dbReference type="NCBI Taxonomy" id="1486930"/>
    <lineage>
        <taxon>Eukaryota</taxon>
        <taxon>Sar</taxon>
        <taxon>Stramenopiles</taxon>
        <taxon>Bigyra</taxon>
        <taxon>Opalozoa</taxon>
        <taxon>Bicosoecida</taxon>
    </lineage>
</organism>
<protein>
    <submittedName>
        <fullName evidence="4">Uncharacterized protein</fullName>
    </submittedName>
</protein>
<proteinExistence type="predicted"/>
<name>A0A7S1G332_9STRA</name>
<gene>
    <name evidence="4" type="ORF">BSP0115_LOCUS1156</name>
</gene>
<sequence>MAVITFVAATATLPRLFAWDVIYTKAHHRWRYGARSFHFQPRDAQETVRGRVAHVLNVLLLEYEMAIGMSGRHFRTRGLVAEIVEVFTQLNGVLFSTDSIPNSTLQLTLVMVVINVLGTWLLAAVPRSWSGKELRSTFDLAIDMFWVAFNSNAVVVESAGLSQVLALAVPILFVASSLRVLGYYHVFAAAKRDCMEAHIPGGVAIHSHTNIFTKHRLRGFGTVVKDDGDDDADGDDETRSPWSSARALTVGALGYLSMFTIRRDSSASSVSSYGSDDGTARERRLKRARVWNAVGVALAALVSCGCVVALLATTLHRLDATEAHCRELVGGMWDGVHDDDRLFFRNNGLFGEATCGLEHITVLDLRGSSITRIDERVLHFSSVEDILASDCPNLAYVGPEVNFLANLQTLDLTGSPAARSLVWRDAGLTSLHAVLWQQSELRELDVSGNRLETIPASMPSLAKLERLNASGNLLDGRAIVALGPLRNLMSVNLANNSIIELPVDAASVRVLRRWTSLDLRYNAFTNVHEALFDPKKDELRLEGTAVRRAILASSNVGPALPTDLFVLPLEQFTVWASVINTIDDSILRVADTLHTLEISSSAISHNYITPSLVQMSALHELGLDQNALADNDGFLPEVLFRIPTLAVLRLSCTNMRQLSPVAWESPSLRALEIKNNRLTSLPPVPASVVEAGSLDLRVLNLRMTDFDGVPEVVLQPPLADTLQVFTISGKHWDANAINASISVVEAATGGRLRCREAGTEVAGVNCLYCREEGQSRDVDDGGWQHFKLSWFPSCLLDLGETTGGLLAGFLG</sequence>
<reference evidence="4" key="1">
    <citation type="submission" date="2021-01" db="EMBL/GenBank/DDBJ databases">
        <authorList>
            <person name="Corre E."/>
            <person name="Pelletier E."/>
            <person name="Niang G."/>
            <person name="Scheremetjew M."/>
            <person name="Finn R."/>
            <person name="Kale V."/>
            <person name="Holt S."/>
            <person name="Cochrane G."/>
            <person name="Meng A."/>
            <person name="Brown T."/>
            <person name="Cohen L."/>
        </authorList>
    </citation>
    <scope>NUCLEOTIDE SEQUENCE</scope>
    <source>
        <strain evidence="4">Ms1</strain>
    </source>
</reference>
<keyword evidence="3" id="KW-1133">Transmembrane helix</keyword>
<feature type="transmembrane region" description="Helical" evidence="3">
    <location>
        <begin position="290"/>
        <end position="312"/>
    </location>
</feature>
<keyword evidence="2" id="KW-0677">Repeat</keyword>
<feature type="transmembrane region" description="Helical" evidence="3">
    <location>
        <begin position="105"/>
        <end position="125"/>
    </location>
</feature>
<dbReference type="PANTHER" id="PTHR48057">
    <property type="entry name" value="LEUCINE-RICH REPEAT SERINE/THREONINE-PROTEIN KINASE 1"/>
    <property type="match status" value="1"/>
</dbReference>
<dbReference type="AlphaFoldDB" id="A0A7S1G332"/>
<evidence type="ECO:0000313" key="4">
    <source>
        <dbReference type="EMBL" id="CAD8907959.1"/>
    </source>
</evidence>
<keyword evidence="3" id="KW-0812">Transmembrane</keyword>
<evidence type="ECO:0000256" key="2">
    <source>
        <dbReference type="ARBA" id="ARBA00022737"/>
    </source>
</evidence>
<feature type="transmembrane region" description="Helical" evidence="3">
    <location>
        <begin position="161"/>
        <end position="182"/>
    </location>
</feature>
<dbReference type="PROSITE" id="PS51450">
    <property type="entry name" value="LRR"/>
    <property type="match status" value="2"/>
</dbReference>
<dbReference type="InterPro" id="IPR001611">
    <property type="entry name" value="Leu-rich_rpt"/>
</dbReference>